<name>A0ABN9KTG0_9NEOB</name>
<proteinExistence type="predicted"/>
<protein>
    <submittedName>
        <fullName evidence="2">Uncharacterized protein</fullName>
    </submittedName>
</protein>
<feature type="compositionally biased region" description="Polar residues" evidence="1">
    <location>
        <begin position="96"/>
        <end position="105"/>
    </location>
</feature>
<feature type="compositionally biased region" description="Polar residues" evidence="1">
    <location>
        <begin position="157"/>
        <end position="171"/>
    </location>
</feature>
<gene>
    <name evidence="2" type="ORF">RIMI_LOCUS1213308</name>
</gene>
<dbReference type="Proteomes" id="UP001176940">
    <property type="component" value="Unassembled WGS sequence"/>
</dbReference>
<organism evidence="2 3">
    <name type="scientific">Ranitomeya imitator</name>
    <name type="common">mimic poison frog</name>
    <dbReference type="NCBI Taxonomy" id="111125"/>
    <lineage>
        <taxon>Eukaryota</taxon>
        <taxon>Metazoa</taxon>
        <taxon>Chordata</taxon>
        <taxon>Craniata</taxon>
        <taxon>Vertebrata</taxon>
        <taxon>Euteleostomi</taxon>
        <taxon>Amphibia</taxon>
        <taxon>Batrachia</taxon>
        <taxon>Anura</taxon>
        <taxon>Neobatrachia</taxon>
        <taxon>Hyloidea</taxon>
        <taxon>Dendrobatidae</taxon>
        <taxon>Dendrobatinae</taxon>
        <taxon>Ranitomeya</taxon>
    </lineage>
</organism>
<feature type="compositionally biased region" description="Polar residues" evidence="1">
    <location>
        <begin position="70"/>
        <end position="85"/>
    </location>
</feature>
<keyword evidence="3" id="KW-1185">Reference proteome</keyword>
<feature type="region of interest" description="Disordered" evidence="1">
    <location>
        <begin position="1"/>
        <end position="183"/>
    </location>
</feature>
<dbReference type="EMBL" id="CAUEEQ010001558">
    <property type="protein sequence ID" value="CAJ0920215.1"/>
    <property type="molecule type" value="Genomic_DNA"/>
</dbReference>
<evidence type="ECO:0000256" key="1">
    <source>
        <dbReference type="SAM" id="MobiDB-lite"/>
    </source>
</evidence>
<evidence type="ECO:0000313" key="3">
    <source>
        <dbReference type="Proteomes" id="UP001176940"/>
    </source>
</evidence>
<comment type="caution">
    <text evidence="2">The sequence shown here is derived from an EMBL/GenBank/DDBJ whole genome shotgun (WGS) entry which is preliminary data.</text>
</comment>
<feature type="compositionally biased region" description="Basic and acidic residues" evidence="1">
    <location>
        <begin position="22"/>
        <end position="48"/>
    </location>
</feature>
<feature type="compositionally biased region" description="Polar residues" evidence="1">
    <location>
        <begin position="128"/>
        <end position="140"/>
    </location>
</feature>
<sequence>MKSDSLGASGHTSHITRNSSGKAKEDDGKGKEVKKVVAKGVKETKSTEKIATARPKISLKTKIENDQSKTETSATKGDSASTPKPASSIRMGTRPKLTNGSSNPPTKVKSLKKSDKDPASPVKGSLPSVKSATCNGELPNSSSSSGEHSQEHVAEEQPSSLTSSPPVNKTIKNGLDCSKDPGVDLLVKPETILMPAK</sequence>
<feature type="compositionally biased region" description="Polar residues" evidence="1">
    <location>
        <begin position="10"/>
        <end position="20"/>
    </location>
</feature>
<reference evidence="2" key="1">
    <citation type="submission" date="2023-07" db="EMBL/GenBank/DDBJ databases">
        <authorList>
            <person name="Stuckert A."/>
        </authorList>
    </citation>
    <scope>NUCLEOTIDE SEQUENCE</scope>
</reference>
<accession>A0ABN9KTG0</accession>
<evidence type="ECO:0000313" key="2">
    <source>
        <dbReference type="EMBL" id="CAJ0920215.1"/>
    </source>
</evidence>